<sequence length="128" mass="14203">MSDSDSEEGDHASAIMMQQLVKLHFPGKYHVFNEQCTNWFMTLCNQDEDSEEQACEMDVNEVVDSEARKSSGNNNVTDSGGHSVAARDQQPASLPLLIPPTGSASRPAWEAQMFLTPHIWHSSHLSKD</sequence>
<proteinExistence type="predicted"/>
<organism evidence="2 3">
    <name type="scientific">Sphagnum jensenii</name>
    <dbReference type="NCBI Taxonomy" id="128206"/>
    <lineage>
        <taxon>Eukaryota</taxon>
        <taxon>Viridiplantae</taxon>
        <taxon>Streptophyta</taxon>
        <taxon>Embryophyta</taxon>
        <taxon>Bryophyta</taxon>
        <taxon>Sphagnophytina</taxon>
        <taxon>Sphagnopsida</taxon>
        <taxon>Sphagnales</taxon>
        <taxon>Sphagnaceae</taxon>
        <taxon>Sphagnum</taxon>
    </lineage>
</organism>
<dbReference type="EMBL" id="OZ020107">
    <property type="protein sequence ID" value="CAK9259167.1"/>
    <property type="molecule type" value="Genomic_DNA"/>
</dbReference>
<feature type="region of interest" description="Disordered" evidence="1">
    <location>
        <begin position="64"/>
        <end position="102"/>
    </location>
</feature>
<evidence type="ECO:0000313" key="3">
    <source>
        <dbReference type="Proteomes" id="UP001497444"/>
    </source>
</evidence>
<protein>
    <recommendedName>
        <fullName evidence="4">PPPDE domain-containing protein</fullName>
    </recommendedName>
</protein>
<evidence type="ECO:0008006" key="4">
    <source>
        <dbReference type="Google" id="ProtNLM"/>
    </source>
</evidence>
<keyword evidence="3" id="KW-1185">Reference proteome</keyword>
<name>A0ABP0W0R0_9BRYO</name>
<gene>
    <name evidence="2" type="ORF">CSSPJE1EN1_LOCUS4645</name>
</gene>
<feature type="compositionally biased region" description="Polar residues" evidence="1">
    <location>
        <begin position="70"/>
        <end position="80"/>
    </location>
</feature>
<reference evidence="2" key="1">
    <citation type="submission" date="2024-02" db="EMBL/GenBank/DDBJ databases">
        <authorList>
            <consortium name="ELIXIR-Norway"/>
            <consortium name="Elixir Norway"/>
        </authorList>
    </citation>
    <scope>NUCLEOTIDE SEQUENCE</scope>
</reference>
<evidence type="ECO:0000256" key="1">
    <source>
        <dbReference type="SAM" id="MobiDB-lite"/>
    </source>
</evidence>
<dbReference type="Proteomes" id="UP001497444">
    <property type="component" value="Chromosome 12"/>
</dbReference>
<accession>A0ABP0W0R0</accession>
<evidence type="ECO:0000313" key="2">
    <source>
        <dbReference type="EMBL" id="CAK9259167.1"/>
    </source>
</evidence>